<dbReference type="RefSeq" id="XP_041560929.1">
    <property type="nucleotide sequence ID" value="XM_041695172.1"/>
</dbReference>
<sequence>MSTVTVTMRDPCASVSPAVKGGFLHTIWSPFASFFHTFGSVIGFCLTFIFGTLLPGALALIVLVLSAFAFWELLCYLARKSGLAAWYASIDDDIQEKKRKEREEKGDLETGAENIDAGDEKKRVEVEIQVLENLLLEKKRELDSLE</sequence>
<keyword evidence="1" id="KW-0812">Transmembrane</keyword>
<dbReference type="EMBL" id="AP024449">
    <property type="protein sequence ID" value="BCS28743.1"/>
    <property type="molecule type" value="Genomic_DNA"/>
</dbReference>
<organism evidence="2 3">
    <name type="scientific">Aspergillus puulaauensis</name>
    <dbReference type="NCBI Taxonomy" id="1220207"/>
    <lineage>
        <taxon>Eukaryota</taxon>
        <taxon>Fungi</taxon>
        <taxon>Dikarya</taxon>
        <taxon>Ascomycota</taxon>
        <taxon>Pezizomycotina</taxon>
        <taxon>Eurotiomycetes</taxon>
        <taxon>Eurotiomycetidae</taxon>
        <taxon>Eurotiales</taxon>
        <taxon>Aspergillaceae</taxon>
        <taxon>Aspergillus</taxon>
    </lineage>
</organism>
<dbReference type="AlphaFoldDB" id="A0A7R7XXM7"/>
<reference evidence="2" key="1">
    <citation type="submission" date="2021-01" db="EMBL/GenBank/DDBJ databases">
        <authorList>
            <consortium name="Aspergillus puulaauensis MK2 genome sequencing consortium"/>
            <person name="Kazuki M."/>
            <person name="Futagami T."/>
        </authorList>
    </citation>
    <scope>NUCLEOTIDE SEQUENCE</scope>
    <source>
        <strain evidence="2">MK2</strain>
    </source>
</reference>
<feature type="transmembrane region" description="Helical" evidence="1">
    <location>
        <begin position="31"/>
        <end position="51"/>
    </location>
</feature>
<dbReference type="GeneID" id="64978740"/>
<dbReference type="OrthoDB" id="10552313at2759"/>
<feature type="transmembrane region" description="Helical" evidence="1">
    <location>
        <begin position="57"/>
        <end position="78"/>
    </location>
</feature>
<evidence type="ECO:0000313" key="2">
    <source>
        <dbReference type="EMBL" id="BCS28743.1"/>
    </source>
</evidence>
<dbReference type="Proteomes" id="UP000654913">
    <property type="component" value="Chromosome 7"/>
</dbReference>
<evidence type="ECO:0000256" key="1">
    <source>
        <dbReference type="SAM" id="Phobius"/>
    </source>
</evidence>
<reference evidence="2" key="2">
    <citation type="submission" date="2021-02" db="EMBL/GenBank/DDBJ databases">
        <title>Aspergillus puulaauensis MK2 genome sequence.</title>
        <authorList>
            <person name="Futagami T."/>
            <person name="Mori K."/>
            <person name="Kadooka C."/>
            <person name="Tanaka T."/>
        </authorList>
    </citation>
    <scope>NUCLEOTIDE SEQUENCE</scope>
    <source>
        <strain evidence="2">MK2</strain>
    </source>
</reference>
<gene>
    <name evidence="2" type="ORF">APUU_70313A</name>
</gene>
<name>A0A7R7XXM7_9EURO</name>
<keyword evidence="1" id="KW-1133">Transmembrane helix</keyword>
<protein>
    <submittedName>
        <fullName evidence="2">Uncharacterized protein</fullName>
    </submittedName>
</protein>
<evidence type="ECO:0000313" key="3">
    <source>
        <dbReference type="Proteomes" id="UP000654913"/>
    </source>
</evidence>
<proteinExistence type="predicted"/>
<keyword evidence="1" id="KW-0472">Membrane</keyword>
<keyword evidence="3" id="KW-1185">Reference proteome</keyword>
<accession>A0A7R7XXM7</accession>
<dbReference type="KEGG" id="apuu:APUU_70313A"/>